<reference evidence="1" key="1">
    <citation type="journal article" date="2020" name="Nature">
        <title>Giant virus diversity and host interactions through global metagenomics.</title>
        <authorList>
            <person name="Schulz F."/>
            <person name="Roux S."/>
            <person name="Paez-Espino D."/>
            <person name="Jungbluth S."/>
            <person name="Walsh D.A."/>
            <person name="Denef V.J."/>
            <person name="McMahon K.D."/>
            <person name="Konstantinidis K.T."/>
            <person name="Eloe-Fadrosh E.A."/>
            <person name="Kyrpides N.C."/>
            <person name="Woyke T."/>
        </authorList>
    </citation>
    <scope>NUCLEOTIDE SEQUENCE</scope>
    <source>
        <strain evidence="1">GVMAG-S-1016704-121</strain>
    </source>
</reference>
<sequence length="108" mass="12810">MFTTVDVWDCMRAERFLLKLLHTIKNTILPELIIPDKLKKYTHKIEIPNNVSVSQLGITISPDPQTFGYIECKYYKNNYPTYLNGTQKRIFKTYPSLIIHIQMLLFRE</sequence>
<dbReference type="EMBL" id="MN740557">
    <property type="protein sequence ID" value="QHU33446.1"/>
    <property type="molecule type" value="Genomic_DNA"/>
</dbReference>
<dbReference type="AlphaFoldDB" id="A0A6C0LRE5"/>
<organism evidence="1">
    <name type="scientific">viral metagenome</name>
    <dbReference type="NCBI Taxonomy" id="1070528"/>
    <lineage>
        <taxon>unclassified sequences</taxon>
        <taxon>metagenomes</taxon>
        <taxon>organismal metagenomes</taxon>
    </lineage>
</organism>
<proteinExistence type="predicted"/>
<protein>
    <submittedName>
        <fullName evidence="1">Uncharacterized protein</fullName>
    </submittedName>
</protein>
<evidence type="ECO:0000313" key="1">
    <source>
        <dbReference type="EMBL" id="QHU33446.1"/>
    </source>
</evidence>
<accession>A0A6C0LRE5</accession>
<name>A0A6C0LRE5_9ZZZZ</name>